<dbReference type="Gene3D" id="1.10.3500.10">
    <property type="entry name" value="Tex N-terminal region-like"/>
    <property type="match status" value="1"/>
</dbReference>
<dbReference type="Pfam" id="PF12836">
    <property type="entry name" value="HHH_3"/>
    <property type="match status" value="1"/>
</dbReference>
<protein>
    <recommendedName>
        <fullName evidence="3">S1 motif domain-containing protein</fullName>
    </recommendedName>
</protein>
<keyword evidence="5" id="KW-1185">Reference proteome</keyword>
<dbReference type="Gene3D" id="3.30.420.140">
    <property type="entry name" value="YqgF/RNase H-like domain"/>
    <property type="match status" value="1"/>
</dbReference>
<dbReference type="Gene3D" id="1.10.10.650">
    <property type="entry name" value="RuvA domain 2-like"/>
    <property type="match status" value="1"/>
</dbReference>
<dbReference type="InterPro" id="IPR018974">
    <property type="entry name" value="Tex-like_N"/>
</dbReference>
<proteinExistence type="predicted"/>
<dbReference type="Pfam" id="PF16921">
    <property type="entry name" value="Tex_YqgF"/>
    <property type="match status" value="1"/>
</dbReference>
<dbReference type="GO" id="GO:0006412">
    <property type="term" value="P:translation"/>
    <property type="evidence" value="ECO:0007669"/>
    <property type="project" value="TreeGrafter"/>
</dbReference>
<dbReference type="SMART" id="SM00316">
    <property type="entry name" value="S1"/>
    <property type="match status" value="1"/>
</dbReference>
<dbReference type="OrthoDB" id="995477at2759"/>
<dbReference type="EMBL" id="KB199882">
    <property type="protein sequence ID" value="ESP04111.1"/>
    <property type="molecule type" value="Genomic_DNA"/>
</dbReference>
<sequence length="749" mass="84118">MAKGEAADELLPLWRVEEVISETLGIDVGVADNVINLLEDGATIPFIARYRKEQTKDLEVEKLREIDKLVKDLTVVRGKINTVHGSISKLGKMTSGLAESLQNAQSLDEIEILYAPFKPGHKGTLAERAKKLGLEPTALMILDGKQFNLQKLVNKQEKELNTIDNVEKGIIHIIADIISKDKKSFDQLRKINVMLHSKETKQSTGKKNDGKKSDEKKVKVEKGVMKKEDSYKFEQYFDYKIPVRYIKPHQILAINRGESKKFLTVKIEIPDNIKYSFIRYCQNIWSRHINNKDCRDIIEKSINDAYDRLILPHACRNIRSDLSKKAEEASIKVFADNLKSLLLQPPIKGKVVLGVDPGFKNGCKSAVISPTGQVLDTMVFYLHDFKSKKFVEEVVSKYKCEVIAIGNGTACRETEKFISTLIQTKVFRPLDVYYTIVDESGASIYSCSKVAEKEFPKLDPTLRGAVSISRRLQDPLAELVKIEPKHIGVGMYQHDLSETKLKTSLDSVIEECVSFVGVDLNTGSECLLKRIAGLNATRAKNIVEWREKNNVFTNRQQLLSVKGVGSKSFEQCAGFIRIVNSGQLPQASTRFLILTYFLILRWSVAQLAASLASEYAHQQLDKELNVNGKTNSISEKYGTGLPTLTLIIDALTQTKYDIREGNQKPLFKQGITGIEDLKTQSTLTGRVTNVTHFGAFVDIGVGQDGLIHTSNMFTTRGRQELHLGDRVQVLVTNIDVYKKRIALKLLDVL</sequence>
<comment type="function">
    <text evidence="1">Associates with the EF-Tu.GDP complex and induces the exchange of GDP to GTP. It remains bound to the aminoacyl-tRNA.EF-Tu.GTP complex up to the GTP hydrolysis stage on the ribosome.</text>
</comment>
<dbReference type="Gene3D" id="1.10.150.310">
    <property type="entry name" value="Tex RuvX-like domain-like"/>
    <property type="match status" value="1"/>
</dbReference>
<dbReference type="FunFam" id="1.10.10.650:FF:000001">
    <property type="entry name" value="S1 RNA-binding domain 1"/>
    <property type="match status" value="1"/>
</dbReference>
<dbReference type="InterPro" id="IPR003029">
    <property type="entry name" value="S1_domain"/>
</dbReference>
<dbReference type="PANTHER" id="PTHR10724">
    <property type="entry name" value="30S RIBOSOMAL PROTEIN S1"/>
    <property type="match status" value="1"/>
</dbReference>
<dbReference type="PANTHER" id="PTHR10724:SF10">
    <property type="entry name" value="S1 RNA-BINDING DOMAIN-CONTAINING PROTEIN 1"/>
    <property type="match status" value="1"/>
</dbReference>
<dbReference type="GO" id="GO:0003729">
    <property type="term" value="F:mRNA binding"/>
    <property type="evidence" value="ECO:0007669"/>
    <property type="project" value="TreeGrafter"/>
</dbReference>
<accession>V4B9L1</accession>
<dbReference type="InterPro" id="IPR023323">
    <property type="entry name" value="Tex-like_dom_sf"/>
</dbReference>
<dbReference type="SUPFAM" id="SSF158832">
    <property type="entry name" value="Tex N-terminal region-like"/>
    <property type="match status" value="1"/>
</dbReference>
<dbReference type="HOGENOM" id="CLU_009833_0_2_1"/>
<dbReference type="SUPFAM" id="SSF47781">
    <property type="entry name" value="RuvA domain 2-like"/>
    <property type="match status" value="1"/>
</dbReference>
<evidence type="ECO:0000313" key="4">
    <source>
        <dbReference type="EMBL" id="ESP04111.1"/>
    </source>
</evidence>
<dbReference type="InterPro" id="IPR032639">
    <property type="entry name" value="Tex_YqgF"/>
</dbReference>
<dbReference type="SUPFAM" id="SSF50249">
    <property type="entry name" value="Nucleic acid-binding proteins"/>
    <property type="match status" value="1"/>
</dbReference>
<dbReference type="PROSITE" id="PS50126">
    <property type="entry name" value="S1"/>
    <property type="match status" value="1"/>
</dbReference>
<evidence type="ECO:0000256" key="2">
    <source>
        <dbReference type="SAM" id="MobiDB-lite"/>
    </source>
</evidence>
<dbReference type="InterPro" id="IPR012337">
    <property type="entry name" value="RNaseH-like_sf"/>
</dbReference>
<dbReference type="InterPro" id="IPR037027">
    <property type="entry name" value="YqgF/RNaseH-like_dom_sf"/>
</dbReference>
<dbReference type="GO" id="GO:0003735">
    <property type="term" value="F:structural constituent of ribosome"/>
    <property type="evidence" value="ECO:0007669"/>
    <property type="project" value="TreeGrafter"/>
</dbReference>
<dbReference type="SUPFAM" id="SSF53098">
    <property type="entry name" value="Ribonuclease H-like"/>
    <property type="match status" value="1"/>
</dbReference>
<dbReference type="Proteomes" id="UP000030746">
    <property type="component" value="Unassembled WGS sequence"/>
</dbReference>
<dbReference type="CTD" id="20233844"/>
<dbReference type="InterPro" id="IPR023319">
    <property type="entry name" value="Tex-like_HTH_dom_sf"/>
</dbReference>
<gene>
    <name evidence="4" type="ORF">LOTGIDRAFT_136816</name>
</gene>
<dbReference type="GO" id="GO:0006139">
    <property type="term" value="P:nucleobase-containing compound metabolic process"/>
    <property type="evidence" value="ECO:0007669"/>
    <property type="project" value="InterPro"/>
</dbReference>
<dbReference type="GeneID" id="20233844"/>
<dbReference type="Pfam" id="PF00575">
    <property type="entry name" value="S1"/>
    <property type="match status" value="1"/>
</dbReference>
<dbReference type="InterPro" id="IPR010994">
    <property type="entry name" value="RuvA_2-like"/>
</dbReference>
<dbReference type="RefSeq" id="XP_009045196.1">
    <property type="nucleotide sequence ID" value="XM_009046948.1"/>
</dbReference>
<dbReference type="InterPro" id="IPR012340">
    <property type="entry name" value="NA-bd_OB-fold"/>
</dbReference>
<dbReference type="STRING" id="225164.V4B9L1"/>
<dbReference type="FunFam" id="2.40.50.140:FF:000051">
    <property type="entry name" value="RNA-binding transcriptional accessory protein"/>
    <property type="match status" value="1"/>
</dbReference>
<dbReference type="SMART" id="SM00732">
    <property type="entry name" value="YqgFc"/>
    <property type="match status" value="1"/>
</dbReference>
<feature type="region of interest" description="Disordered" evidence="2">
    <location>
        <begin position="197"/>
        <end position="218"/>
    </location>
</feature>
<dbReference type="InterPro" id="IPR055179">
    <property type="entry name" value="Tex-like_central_region"/>
</dbReference>
<name>V4B9L1_LOTGI</name>
<dbReference type="GO" id="GO:0005737">
    <property type="term" value="C:cytoplasm"/>
    <property type="evidence" value="ECO:0007669"/>
    <property type="project" value="UniProtKB-ARBA"/>
</dbReference>
<dbReference type="KEGG" id="lgi:LOTGIDRAFT_136816"/>
<dbReference type="AlphaFoldDB" id="V4B9L1"/>
<dbReference type="InterPro" id="IPR050437">
    <property type="entry name" value="Ribos_protein_bS1-like"/>
</dbReference>
<evidence type="ECO:0000259" key="3">
    <source>
        <dbReference type="PROSITE" id="PS50126"/>
    </source>
</evidence>
<reference evidence="4 5" key="1">
    <citation type="journal article" date="2013" name="Nature">
        <title>Insights into bilaterian evolution from three spiralian genomes.</title>
        <authorList>
            <person name="Simakov O."/>
            <person name="Marletaz F."/>
            <person name="Cho S.J."/>
            <person name="Edsinger-Gonzales E."/>
            <person name="Havlak P."/>
            <person name="Hellsten U."/>
            <person name="Kuo D.H."/>
            <person name="Larsson T."/>
            <person name="Lv J."/>
            <person name="Arendt D."/>
            <person name="Savage R."/>
            <person name="Osoegawa K."/>
            <person name="de Jong P."/>
            <person name="Grimwood J."/>
            <person name="Chapman J.A."/>
            <person name="Shapiro H."/>
            <person name="Aerts A."/>
            <person name="Otillar R.P."/>
            <person name="Terry A.Y."/>
            <person name="Boore J.L."/>
            <person name="Grigoriev I.V."/>
            <person name="Lindberg D.R."/>
            <person name="Seaver E.C."/>
            <person name="Weisblat D.A."/>
            <person name="Putnam N.H."/>
            <person name="Rokhsar D.S."/>
        </authorList>
    </citation>
    <scope>NUCLEOTIDE SEQUENCE [LARGE SCALE GENOMIC DNA]</scope>
</reference>
<dbReference type="InterPro" id="IPR006641">
    <property type="entry name" value="YqgF/RNaseH-like_dom"/>
</dbReference>
<organism evidence="4 5">
    <name type="scientific">Lottia gigantea</name>
    <name type="common">Giant owl limpet</name>
    <dbReference type="NCBI Taxonomy" id="225164"/>
    <lineage>
        <taxon>Eukaryota</taxon>
        <taxon>Metazoa</taxon>
        <taxon>Spiralia</taxon>
        <taxon>Lophotrochozoa</taxon>
        <taxon>Mollusca</taxon>
        <taxon>Gastropoda</taxon>
        <taxon>Patellogastropoda</taxon>
        <taxon>Lottioidea</taxon>
        <taxon>Lottiidae</taxon>
        <taxon>Lottia</taxon>
    </lineage>
</organism>
<dbReference type="Gene3D" id="2.40.50.140">
    <property type="entry name" value="Nucleic acid-binding proteins"/>
    <property type="match status" value="1"/>
</dbReference>
<dbReference type="Pfam" id="PF09371">
    <property type="entry name" value="Tex_N"/>
    <property type="match status" value="1"/>
</dbReference>
<evidence type="ECO:0000313" key="5">
    <source>
        <dbReference type="Proteomes" id="UP000030746"/>
    </source>
</evidence>
<dbReference type="OMA" id="XAKLTSD"/>
<feature type="domain" description="S1 motif" evidence="3">
    <location>
        <begin position="680"/>
        <end position="746"/>
    </location>
</feature>
<dbReference type="Pfam" id="PF22706">
    <property type="entry name" value="Tex_central_region"/>
    <property type="match status" value="1"/>
</dbReference>
<evidence type="ECO:0000256" key="1">
    <source>
        <dbReference type="ARBA" id="ARBA00025453"/>
    </source>
</evidence>
<dbReference type="FunFam" id="3.30.420.140:FF:000001">
    <property type="entry name" value="RNA-binding transcriptional accessory protein"/>
    <property type="match status" value="1"/>
</dbReference>